<sequence length="98" mass="11153">MQDVGRSHGIFLPVFKEQRFACRSAGAKGIYRILYSMDKDSLLLIEIYNKGSQENPDIDLIKKSMKGLKESHDLSDSWVEIKGGSCRNLYINDNPNDE</sequence>
<accession>A0A0A7LGZ6</accession>
<dbReference type="AlphaFoldDB" id="A0A0A7LGZ6"/>
<dbReference type="Proteomes" id="UP000030787">
    <property type="component" value="Chromosome"/>
</dbReference>
<dbReference type="STRING" id="1577791.Mpt1_c09110"/>
<evidence type="ECO:0000313" key="1">
    <source>
        <dbReference type="EMBL" id="AIZ56786.1"/>
    </source>
</evidence>
<protein>
    <submittedName>
        <fullName evidence="1">Uncharacterized protein</fullName>
    </submittedName>
</protein>
<dbReference type="KEGG" id="mear:Mpt1_c09110"/>
<organism evidence="1 2">
    <name type="scientific">Candidatus Methanoplasma termitum</name>
    <dbReference type="NCBI Taxonomy" id="1577791"/>
    <lineage>
        <taxon>Archaea</taxon>
        <taxon>Methanobacteriati</taxon>
        <taxon>Thermoplasmatota</taxon>
        <taxon>Thermoplasmata</taxon>
        <taxon>Methanomassiliicoccales</taxon>
        <taxon>Methanomassiliicoccaceae</taxon>
        <taxon>Candidatus Methanoplasma</taxon>
    </lineage>
</organism>
<evidence type="ECO:0000313" key="2">
    <source>
        <dbReference type="Proteomes" id="UP000030787"/>
    </source>
</evidence>
<dbReference type="HOGENOM" id="CLU_2327130_0_0_2"/>
<dbReference type="EMBL" id="CP010070">
    <property type="protein sequence ID" value="AIZ56786.1"/>
    <property type="molecule type" value="Genomic_DNA"/>
</dbReference>
<gene>
    <name evidence="1" type="ORF">Mpt1_c09110</name>
</gene>
<name>A0A0A7LGZ6_9ARCH</name>
<reference evidence="1 2" key="1">
    <citation type="journal article" date="2014" name="Appl. Environ. Microbiol.">
        <title>Comparative Genome Analysis of 'Candidatus Methanoplasma termitum' Indicates a New Mode of Energy Metabolism in the Seventh Order of Methanogens.</title>
        <authorList>
            <person name="Lang K."/>
            <person name="Schuldes J."/>
            <person name="Klingl A."/>
            <person name="Poehlein A."/>
            <person name="Daniel R."/>
            <person name="Brune A."/>
        </authorList>
    </citation>
    <scope>NUCLEOTIDE SEQUENCE [LARGE SCALE GENOMIC DNA]</scope>
    <source>
        <strain evidence="2">Mpt1</strain>
    </source>
</reference>
<proteinExistence type="predicted"/>
<keyword evidence="2" id="KW-1185">Reference proteome</keyword>